<gene>
    <name evidence="5" type="ORF">JOC27_001123</name>
</gene>
<sequence length="507" mass="56895">MKSNKMVRRLSALVFTVALSFGGALHAFASPADDTGDNNYGNYDKKDSHQDNRYPDDNLFNQSYGISHLTRSDMAEIVKQQDSSRFKVPDFDASAIKNLASATAKDSSGNPYALDVWDSWPLQNADGTVADYKGYHIVFALAGNPKNASDTFIYLFYQKIGDTSIDSWKNAGRVFEPDAHLKTDDSYLKQQAEEWSGSATLTADGKIRLFYTNREPWAPEQKLYGNQILTTAQVNVSQQDKDLLKIDGTEDYKSIFAGDTKYYQTADQSIQDPLDNHTLRDPHYVEDNGHKYLVFEANTGNEDGYQGEEQLDNRAYYGGNFRFFQQERANLLKSPKRRLAAAANGALGIIELNNDYTLKKVMKPLITSNTVTDEIERANVFKKDGKWYLFTDSRGAKMTIDGISDKDVYMLGFVSHSLTGPYRPLNGSGLILRMNLEPNDLTWTYSHFAIPQKRGNNVVITSYMTNRGLFAEHQSTFAPSFLIRLDGTSTSVVPNQILAQGQLTVEN</sequence>
<dbReference type="CDD" id="cd08997">
    <property type="entry name" value="GH68"/>
    <property type="match status" value="1"/>
</dbReference>
<dbReference type="Gene3D" id="2.115.10.20">
    <property type="entry name" value="Glycosyl hydrolase domain, family 43"/>
    <property type="match status" value="1"/>
</dbReference>
<evidence type="ECO:0000256" key="1">
    <source>
        <dbReference type="ARBA" id="ARBA00006775"/>
    </source>
</evidence>
<keyword evidence="5" id="KW-0328">Glycosyltransferase</keyword>
<keyword evidence="6" id="KW-1185">Reference proteome</keyword>
<comment type="caution">
    <text evidence="5">The sequence shown here is derived from an EMBL/GenBank/DDBJ whole genome shotgun (WGS) entry which is preliminary data.</text>
</comment>
<dbReference type="InterPro" id="IPR003469">
    <property type="entry name" value="Glyco_hydro_68"/>
</dbReference>
<dbReference type="SUPFAM" id="SSF75005">
    <property type="entry name" value="Arabinanase/levansucrase/invertase"/>
    <property type="match status" value="1"/>
</dbReference>
<feature type="region of interest" description="Disordered" evidence="3">
    <location>
        <begin position="36"/>
        <end position="55"/>
    </location>
</feature>
<dbReference type="EMBL" id="JAFBEV010000007">
    <property type="protein sequence ID" value="MBM7657674.1"/>
    <property type="molecule type" value="Genomic_DNA"/>
</dbReference>
<comment type="similarity">
    <text evidence="1 2">Belongs to the glycosyl hydrolase 68 family.</text>
</comment>
<evidence type="ECO:0000256" key="4">
    <source>
        <dbReference type="SAM" id="SignalP"/>
    </source>
</evidence>
<feature type="compositionally biased region" description="Basic and acidic residues" evidence="3">
    <location>
        <begin position="43"/>
        <end position="55"/>
    </location>
</feature>
<dbReference type="InterPro" id="IPR023296">
    <property type="entry name" value="Glyco_hydro_beta-prop_sf"/>
</dbReference>
<dbReference type="Proteomes" id="UP000823201">
    <property type="component" value="Unassembled WGS sequence"/>
</dbReference>
<feature type="chain" id="PRO_5045442615" evidence="4">
    <location>
        <begin position="30"/>
        <end position="507"/>
    </location>
</feature>
<keyword evidence="4" id="KW-0732">Signal</keyword>
<evidence type="ECO:0000256" key="2">
    <source>
        <dbReference type="RuleBase" id="RU361220"/>
    </source>
</evidence>
<keyword evidence="5" id="KW-0808">Transferase</keyword>
<evidence type="ECO:0000313" key="6">
    <source>
        <dbReference type="Proteomes" id="UP000823201"/>
    </source>
</evidence>
<organism evidence="5 6">
    <name type="scientific">Sporolactobacillus spathodeae</name>
    <dbReference type="NCBI Taxonomy" id="1465502"/>
    <lineage>
        <taxon>Bacteria</taxon>
        <taxon>Bacillati</taxon>
        <taxon>Bacillota</taxon>
        <taxon>Bacilli</taxon>
        <taxon>Bacillales</taxon>
        <taxon>Sporolactobacillaceae</taxon>
        <taxon>Sporolactobacillus</taxon>
    </lineage>
</organism>
<evidence type="ECO:0000256" key="3">
    <source>
        <dbReference type="SAM" id="MobiDB-lite"/>
    </source>
</evidence>
<feature type="signal peptide" evidence="4">
    <location>
        <begin position="1"/>
        <end position="29"/>
    </location>
</feature>
<name>A0ABS2Q7B2_9BACL</name>
<dbReference type="GO" id="GO:0050053">
    <property type="term" value="F:levansucrase activity"/>
    <property type="evidence" value="ECO:0007669"/>
    <property type="project" value="UniProtKB-EC"/>
</dbReference>
<dbReference type="Pfam" id="PF02435">
    <property type="entry name" value="Glyco_hydro_68"/>
    <property type="match status" value="1"/>
</dbReference>
<dbReference type="EC" id="2.4.1.10" evidence="5"/>
<evidence type="ECO:0000313" key="5">
    <source>
        <dbReference type="EMBL" id="MBM7657674.1"/>
    </source>
</evidence>
<reference evidence="5 6" key="1">
    <citation type="submission" date="2021-01" db="EMBL/GenBank/DDBJ databases">
        <title>Genomic Encyclopedia of Type Strains, Phase IV (KMG-IV): sequencing the most valuable type-strain genomes for metagenomic binning, comparative biology and taxonomic classification.</title>
        <authorList>
            <person name="Goeker M."/>
        </authorList>
    </citation>
    <scope>NUCLEOTIDE SEQUENCE [LARGE SCALE GENOMIC DNA]</scope>
    <source>
        <strain evidence="5 6">DSM 100968</strain>
    </source>
</reference>
<protein>
    <submittedName>
        <fullName evidence="5">Levansucrase</fullName>
        <ecNumber evidence="5">2.4.1.10</ecNumber>
    </submittedName>
</protein>
<accession>A0ABS2Q7B2</accession>
<proteinExistence type="inferred from homology"/>
<dbReference type="RefSeq" id="WP_205006003.1">
    <property type="nucleotide sequence ID" value="NZ_CBCRXA010000005.1"/>
</dbReference>